<name>A0A0J9XCI9_GEOCN</name>
<feature type="domain" description="AMP-dependent synthetase/ligase" evidence="5">
    <location>
        <begin position="56"/>
        <end position="445"/>
    </location>
</feature>
<dbReference type="InterPro" id="IPR025110">
    <property type="entry name" value="AMP-bd_C"/>
</dbReference>
<dbReference type="PANTHER" id="PTHR43859:SF4">
    <property type="entry name" value="BUTANOATE--COA LIGASE AAE1-RELATED"/>
    <property type="match status" value="1"/>
</dbReference>
<keyword evidence="8" id="KW-1185">Reference proteome</keyword>
<dbReference type="Gene3D" id="3.30.300.30">
    <property type="match status" value="1"/>
</dbReference>
<gene>
    <name evidence="7" type="ORF">BN980_GECA09s01891g</name>
</gene>
<dbReference type="SUPFAM" id="SSF56801">
    <property type="entry name" value="Acetyl-CoA synthetase-like"/>
    <property type="match status" value="1"/>
</dbReference>
<dbReference type="Pfam" id="PF00501">
    <property type="entry name" value="AMP-binding"/>
    <property type="match status" value="1"/>
</dbReference>
<comment type="caution">
    <text evidence="7">The sequence shown here is derived from an EMBL/GenBank/DDBJ whole genome shotgun (WGS) entry which is preliminary data.</text>
</comment>
<dbReference type="AlphaFoldDB" id="A0A0J9XCI9"/>
<dbReference type="STRING" id="1173061.A0A0J9XCI9"/>
<dbReference type="InterPro" id="IPR045851">
    <property type="entry name" value="AMP-bd_C_sf"/>
</dbReference>
<dbReference type="InterPro" id="IPR042099">
    <property type="entry name" value="ANL_N_sf"/>
</dbReference>
<dbReference type="PANTHER" id="PTHR43859">
    <property type="entry name" value="ACYL-ACTIVATING ENZYME"/>
    <property type="match status" value="1"/>
</dbReference>
<evidence type="ECO:0000256" key="2">
    <source>
        <dbReference type="ARBA" id="ARBA00022598"/>
    </source>
</evidence>
<evidence type="ECO:0000259" key="6">
    <source>
        <dbReference type="Pfam" id="PF13193"/>
    </source>
</evidence>
<dbReference type="Proteomes" id="UP000242525">
    <property type="component" value="Unassembled WGS sequence"/>
</dbReference>
<keyword evidence="4" id="KW-0443">Lipid metabolism</keyword>
<dbReference type="OrthoDB" id="1882297at2759"/>
<protein>
    <submittedName>
        <fullName evidence="7">Similar to Saccharomyces cerevisiae YBR222C PCS60 Peroxisomal protein that binds AMP and mRNA</fullName>
    </submittedName>
</protein>
<evidence type="ECO:0000256" key="3">
    <source>
        <dbReference type="ARBA" id="ARBA00022832"/>
    </source>
</evidence>
<dbReference type="EMBL" id="CCBN010000009">
    <property type="protein sequence ID" value="CDO54959.1"/>
    <property type="molecule type" value="Genomic_DNA"/>
</dbReference>
<dbReference type="Gene3D" id="3.40.50.12780">
    <property type="entry name" value="N-terminal domain of ligase-like"/>
    <property type="match status" value="1"/>
</dbReference>
<dbReference type="Pfam" id="PF13193">
    <property type="entry name" value="AMP-binding_C"/>
    <property type="match status" value="1"/>
</dbReference>
<evidence type="ECO:0000256" key="4">
    <source>
        <dbReference type="ARBA" id="ARBA00023098"/>
    </source>
</evidence>
<dbReference type="InterPro" id="IPR000873">
    <property type="entry name" value="AMP-dep_synth/lig_dom"/>
</dbReference>
<feature type="domain" description="AMP-binding enzyme C-terminal" evidence="6">
    <location>
        <begin position="496"/>
        <end position="571"/>
    </location>
</feature>
<evidence type="ECO:0000313" key="8">
    <source>
        <dbReference type="Proteomes" id="UP000242525"/>
    </source>
</evidence>
<organism evidence="7 8">
    <name type="scientific">Geotrichum candidum</name>
    <name type="common">Oospora lactis</name>
    <name type="synonym">Dipodascus geotrichum</name>
    <dbReference type="NCBI Taxonomy" id="1173061"/>
    <lineage>
        <taxon>Eukaryota</taxon>
        <taxon>Fungi</taxon>
        <taxon>Dikarya</taxon>
        <taxon>Ascomycota</taxon>
        <taxon>Saccharomycotina</taxon>
        <taxon>Dipodascomycetes</taxon>
        <taxon>Dipodascales</taxon>
        <taxon>Dipodascaceae</taxon>
        <taxon>Geotrichum</taxon>
    </lineage>
</organism>
<keyword evidence="2" id="KW-0436">Ligase</keyword>
<keyword evidence="3" id="KW-0276">Fatty acid metabolism</keyword>
<dbReference type="GO" id="GO:0016874">
    <property type="term" value="F:ligase activity"/>
    <property type="evidence" value="ECO:0007669"/>
    <property type="project" value="UniProtKB-KW"/>
</dbReference>
<dbReference type="GO" id="GO:0006631">
    <property type="term" value="P:fatty acid metabolic process"/>
    <property type="evidence" value="ECO:0007669"/>
    <property type="project" value="UniProtKB-KW"/>
</dbReference>
<comment type="similarity">
    <text evidence="1">Belongs to the ATP-dependent AMP-binding enzyme family.</text>
</comment>
<dbReference type="FunFam" id="3.30.300.30:FF:000008">
    <property type="entry name" value="2,3-dihydroxybenzoate-AMP ligase"/>
    <property type="match status" value="1"/>
</dbReference>
<evidence type="ECO:0000256" key="1">
    <source>
        <dbReference type="ARBA" id="ARBA00006432"/>
    </source>
</evidence>
<proteinExistence type="inferred from homology"/>
<sequence length="593" mass="65960">MTGNSSFNQVVSNFSSTAIEGTQKPLPPAKLPPPATFIAPTPNNHELNPAFFLPRSALLEPNARALVHRSRTNRYYSRNYAELANRVKGLAYYFKHHGYKRIAILAPNTPAHLETMFAANAAGGIIMGVNYRLTKKEIDYILNLGEADLVIVDREYVGLADELPGRKVIIDDDVADDEVDKLSCAYGSAVLEGMTLAEQTYGSRPDWEDLNTEHIDENGTMGLFFTSGTTGNPKAVEYTHRGVYLATLAQIVECGLNCQTSFGKNRCSYLWTLPMFHAAGWTFPYAVTAARGTHICLRKINPDQIWDILLNERVTHFSAAPTVNTMILNSKKAVQLPQEVSVVVAAAPPSAKLFGEMISHNLVPVHTYGLTETYGPFARRYFLEEWNKLPSDEVFRLMARQGFSFLTSANMKVVREGKLDEPVLQNGTDIGEIVIRGNIVAKGYYRDPEATAKAFEGGWFRTGDLAVVHPDGAAEVLDRKKDIIISGGENISSVAVESHIVKYHNILEVAVIGIPDEHYGELPYAFVTLQDPSQKIDGDDIRQWLRQFLGGYQIPKRVIVVEELPKTSTGKVKKNILRKNYAEEQLREQEAKL</sequence>
<accession>A0A0J9XCI9</accession>
<reference evidence="7" key="1">
    <citation type="submission" date="2014-03" db="EMBL/GenBank/DDBJ databases">
        <authorList>
            <person name="Casaregola S."/>
        </authorList>
    </citation>
    <scope>NUCLEOTIDE SEQUENCE [LARGE SCALE GENOMIC DNA]</scope>
    <source>
        <strain evidence="7">CLIB 918</strain>
    </source>
</reference>
<evidence type="ECO:0000259" key="5">
    <source>
        <dbReference type="Pfam" id="PF00501"/>
    </source>
</evidence>
<evidence type="ECO:0000313" key="7">
    <source>
        <dbReference type="EMBL" id="CDO54959.1"/>
    </source>
</evidence>